<evidence type="ECO:0000313" key="2">
    <source>
        <dbReference type="Proteomes" id="UP001642484"/>
    </source>
</evidence>
<dbReference type="Proteomes" id="UP001642484">
    <property type="component" value="Unassembled WGS sequence"/>
</dbReference>
<comment type="caution">
    <text evidence="1">The sequence shown here is derived from an EMBL/GenBank/DDBJ whole genome shotgun (WGS) entry which is preliminary data.</text>
</comment>
<reference evidence="1 2" key="1">
    <citation type="submission" date="2024-02" db="EMBL/GenBank/DDBJ databases">
        <authorList>
            <person name="Chen Y."/>
            <person name="Shah S."/>
            <person name="Dougan E. K."/>
            <person name="Thang M."/>
            <person name="Chan C."/>
        </authorList>
    </citation>
    <scope>NUCLEOTIDE SEQUENCE [LARGE SCALE GENOMIC DNA]</scope>
</reference>
<accession>A0ABP0M9Q0</accession>
<name>A0ABP0M9Q0_9DINO</name>
<sequence length="347" mass="40083">MARVWEPSETLRPEQKAPTICLQRPRDGEHWQQFQQELGHWFQALKWLIKEFRLHIGYETPDEEAGIRFWLEQISKRRRSRDLIPSDPSSWLWPTADEPVMRATKLEVQQARSWTLEDLERVMTRFFDLRRRICPKTPILVPLNELRLHSVQTQCSSTPEQIRLHLKEVHVATGAAKMQELWIVILRLKALSREVQERLYPRSPAASRHTLLPDDMLVSRLIDLAILCDGNPQNASADVTGTSAELGGRLGGTWCEGLHDLEELNLVNFWQKLKDKESFGLGSAPGRVFKAVQERLSGRALAERVSEAFTKKFGYETLDMKVVFNFWLSMPSAVRSACHVGRRHCRS</sequence>
<keyword evidence="2" id="KW-1185">Reference proteome</keyword>
<organism evidence="1 2">
    <name type="scientific">Durusdinium trenchii</name>
    <dbReference type="NCBI Taxonomy" id="1381693"/>
    <lineage>
        <taxon>Eukaryota</taxon>
        <taxon>Sar</taxon>
        <taxon>Alveolata</taxon>
        <taxon>Dinophyceae</taxon>
        <taxon>Suessiales</taxon>
        <taxon>Symbiodiniaceae</taxon>
        <taxon>Durusdinium</taxon>
    </lineage>
</organism>
<dbReference type="EMBL" id="CAXAMN010016446">
    <property type="protein sequence ID" value="CAK9048226.1"/>
    <property type="molecule type" value="Genomic_DNA"/>
</dbReference>
<evidence type="ECO:0000313" key="1">
    <source>
        <dbReference type="EMBL" id="CAK9048226.1"/>
    </source>
</evidence>
<proteinExistence type="predicted"/>
<protein>
    <submittedName>
        <fullName evidence="1">Uncharacterized protein</fullName>
    </submittedName>
</protein>
<gene>
    <name evidence="1" type="ORF">CCMP2556_LOCUS24859</name>
</gene>